<comment type="caution">
    <text evidence="3">The sequence shown here is derived from an EMBL/GenBank/DDBJ whole genome shotgun (WGS) entry which is preliminary data.</text>
</comment>
<dbReference type="GO" id="GO:0030866">
    <property type="term" value="P:cortical actin cytoskeleton organization"/>
    <property type="evidence" value="ECO:0007669"/>
    <property type="project" value="TreeGrafter"/>
</dbReference>
<dbReference type="GO" id="GO:0045121">
    <property type="term" value="C:membrane raft"/>
    <property type="evidence" value="ECO:0007669"/>
    <property type="project" value="TreeGrafter"/>
</dbReference>
<organism evidence="3 4">
    <name type="scientific">Schizothecium vesticola</name>
    <dbReference type="NCBI Taxonomy" id="314040"/>
    <lineage>
        <taxon>Eukaryota</taxon>
        <taxon>Fungi</taxon>
        <taxon>Dikarya</taxon>
        <taxon>Ascomycota</taxon>
        <taxon>Pezizomycotina</taxon>
        <taxon>Sordariomycetes</taxon>
        <taxon>Sordariomycetidae</taxon>
        <taxon>Sordariales</taxon>
        <taxon>Schizotheciaceae</taxon>
        <taxon>Schizothecium</taxon>
    </lineage>
</organism>
<dbReference type="EMBL" id="JAUKUD010000003">
    <property type="protein sequence ID" value="KAK0749253.1"/>
    <property type="molecule type" value="Genomic_DNA"/>
</dbReference>
<accession>A0AA40F135</accession>
<evidence type="ECO:0000313" key="4">
    <source>
        <dbReference type="Proteomes" id="UP001172155"/>
    </source>
</evidence>
<evidence type="ECO:0000256" key="1">
    <source>
        <dbReference type="SAM" id="MobiDB-lite"/>
    </source>
</evidence>
<feature type="transmembrane region" description="Helical" evidence="2">
    <location>
        <begin position="191"/>
        <end position="210"/>
    </location>
</feature>
<gene>
    <name evidence="3" type="ORF">B0T18DRAFT_388878</name>
</gene>
<dbReference type="GO" id="GO:0005886">
    <property type="term" value="C:plasma membrane"/>
    <property type="evidence" value="ECO:0007669"/>
    <property type="project" value="InterPro"/>
</dbReference>
<feature type="transmembrane region" description="Helical" evidence="2">
    <location>
        <begin position="119"/>
        <end position="138"/>
    </location>
</feature>
<dbReference type="InterPro" id="IPR009571">
    <property type="entry name" value="SUR7/Rim9-like_fungi"/>
</dbReference>
<reference evidence="3" key="1">
    <citation type="submission" date="2023-06" db="EMBL/GenBank/DDBJ databases">
        <title>Genome-scale phylogeny and comparative genomics of the fungal order Sordariales.</title>
        <authorList>
            <consortium name="Lawrence Berkeley National Laboratory"/>
            <person name="Hensen N."/>
            <person name="Bonometti L."/>
            <person name="Westerberg I."/>
            <person name="Brannstrom I.O."/>
            <person name="Guillou S."/>
            <person name="Cros-Aarteil S."/>
            <person name="Calhoun S."/>
            <person name="Haridas S."/>
            <person name="Kuo A."/>
            <person name="Mondo S."/>
            <person name="Pangilinan J."/>
            <person name="Riley R."/>
            <person name="LaButti K."/>
            <person name="Andreopoulos B."/>
            <person name="Lipzen A."/>
            <person name="Chen C."/>
            <person name="Yanf M."/>
            <person name="Daum C."/>
            <person name="Ng V."/>
            <person name="Clum A."/>
            <person name="Steindorff A."/>
            <person name="Ohm R."/>
            <person name="Martin F."/>
            <person name="Silar P."/>
            <person name="Natvig D."/>
            <person name="Lalanne C."/>
            <person name="Gautier V."/>
            <person name="Ament-velasquez S.L."/>
            <person name="Kruys A."/>
            <person name="Hutchinson M.I."/>
            <person name="Powell A.J."/>
            <person name="Barry K."/>
            <person name="Miller A.N."/>
            <person name="Grigoriev I.V."/>
            <person name="Debuchy R."/>
            <person name="Gladieux P."/>
            <person name="Thoren M.H."/>
            <person name="Johannesson H."/>
        </authorList>
    </citation>
    <scope>NUCLEOTIDE SEQUENCE</scope>
    <source>
        <strain evidence="3">SMH3187-1</strain>
    </source>
</reference>
<dbReference type="Proteomes" id="UP001172155">
    <property type="component" value="Unassembled WGS sequence"/>
</dbReference>
<dbReference type="Pfam" id="PF06687">
    <property type="entry name" value="SUR7"/>
    <property type="match status" value="1"/>
</dbReference>
<dbReference type="GO" id="GO:0005938">
    <property type="term" value="C:cell cortex"/>
    <property type="evidence" value="ECO:0007669"/>
    <property type="project" value="TreeGrafter"/>
</dbReference>
<evidence type="ECO:0000256" key="2">
    <source>
        <dbReference type="SAM" id="Phobius"/>
    </source>
</evidence>
<feature type="compositionally biased region" description="Basic and acidic residues" evidence="1">
    <location>
        <begin position="241"/>
        <end position="251"/>
    </location>
</feature>
<dbReference type="PANTHER" id="PTHR36414:SF1">
    <property type="entry name" value="PROTEIN SUR7"/>
    <property type="match status" value="1"/>
</dbReference>
<feature type="transmembrane region" description="Helical" evidence="2">
    <location>
        <begin position="150"/>
        <end position="171"/>
    </location>
</feature>
<evidence type="ECO:0000313" key="3">
    <source>
        <dbReference type="EMBL" id="KAK0749253.1"/>
    </source>
</evidence>
<feature type="region of interest" description="Disordered" evidence="1">
    <location>
        <begin position="216"/>
        <end position="251"/>
    </location>
</feature>
<feature type="transmembrane region" description="Helical" evidence="2">
    <location>
        <begin position="7"/>
        <end position="31"/>
    </location>
</feature>
<keyword evidence="2" id="KW-0472">Membrane</keyword>
<protein>
    <submittedName>
        <fullName evidence="3">SUR7/PalI family-domain-containing protein</fullName>
    </submittedName>
</protein>
<keyword evidence="2" id="KW-0812">Transmembrane</keyword>
<dbReference type="PANTHER" id="PTHR36414">
    <property type="entry name" value="PROTEIN SUR7"/>
    <property type="match status" value="1"/>
</dbReference>
<sequence length="251" mass="26764">MAISHLGLSLISIIFLAGSLVLLWFIILSGITPTTPLSSTYFLRADTSGITGARDISQWTYFRICGASNLDCGPSAPALAFGAAWTGPDTQNAPPSLAGPHGGGTTSTTYWYLWRFGTVMYLITLFFETIAFFTSFLACCGRLGSAVTGLLAGVALFFGSVAVALMTATFVKARNAFVADGRDASLGSWAFGFAWGSWAALLIATVLFCVGRGRSSKTGAGAVTSGRKRRWGRRRASTRSYDGRRVKEEYP</sequence>
<feature type="compositionally biased region" description="Basic residues" evidence="1">
    <location>
        <begin position="226"/>
        <end position="237"/>
    </location>
</feature>
<dbReference type="Gene3D" id="1.20.140.150">
    <property type="match status" value="1"/>
</dbReference>
<keyword evidence="2" id="KW-1133">Transmembrane helix</keyword>
<dbReference type="GO" id="GO:0006897">
    <property type="term" value="P:endocytosis"/>
    <property type="evidence" value="ECO:0007669"/>
    <property type="project" value="TreeGrafter"/>
</dbReference>
<name>A0AA40F135_9PEZI</name>
<dbReference type="GO" id="GO:0031505">
    <property type="term" value="P:fungal-type cell wall organization"/>
    <property type="evidence" value="ECO:0007669"/>
    <property type="project" value="TreeGrafter"/>
</dbReference>
<proteinExistence type="predicted"/>
<keyword evidence="4" id="KW-1185">Reference proteome</keyword>
<dbReference type="GO" id="GO:0032185">
    <property type="term" value="P:septin cytoskeleton organization"/>
    <property type="evidence" value="ECO:0007669"/>
    <property type="project" value="TreeGrafter"/>
</dbReference>
<dbReference type="AlphaFoldDB" id="A0AA40F135"/>